<reference evidence="1 2" key="1">
    <citation type="journal article" date="2018" name="New Phytol.">
        <title>Phylogenomics of Endogonaceae and evolution of mycorrhizas within Mucoromycota.</title>
        <authorList>
            <person name="Chang Y."/>
            <person name="Desiro A."/>
            <person name="Na H."/>
            <person name="Sandor L."/>
            <person name="Lipzen A."/>
            <person name="Clum A."/>
            <person name="Barry K."/>
            <person name="Grigoriev I.V."/>
            <person name="Martin F.M."/>
            <person name="Stajich J.E."/>
            <person name="Smith M.E."/>
            <person name="Bonito G."/>
            <person name="Spatafora J.W."/>
        </authorList>
    </citation>
    <scope>NUCLEOTIDE SEQUENCE [LARGE SCALE GENOMIC DNA]</scope>
    <source>
        <strain evidence="1 2">GMNB39</strain>
    </source>
</reference>
<dbReference type="AlphaFoldDB" id="A0A432ZZN9"/>
<name>A0A432ZZN9_9FUNG</name>
<organism evidence="1 2">
    <name type="scientific">Jimgerdemannia flammicorona</name>
    <dbReference type="NCBI Taxonomy" id="994334"/>
    <lineage>
        <taxon>Eukaryota</taxon>
        <taxon>Fungi</taxon>
        <taxon>Fungi incertae sedis</taxon>
        <taxon>Mucoromycota</taxon>
        <taxon>Mucoromycotina</taxon>
        <taxon>Endogonomycetes</taxon>
        <taxon>Endogonales</taxon>
        <taxon>Endogonaceae</taxon>
        <taxon>Jimgerdemannia</taxon>
    </lineage>
</organism>
<evidence type="ECO:0000313" key="1">
    <source>
        <dbReference type="EMBL" id="RUO95783.1"/>
    </source>
</evidence>
<protein>
    <submittedName>
        <fullName evidence="1">Uncharacterized protein</fullName>
    </submittedName>
</protein>
<evidence type="ECO:0000313" key="2">
    <source>
        <dbReference type="Proteomes" id="UP000268093"/>
    </source>
</evidence>
<keyword evidence="2" id="KW-1185">Reference proteome</keyword>
<dbReference type="OrthoDB" id="2414517at2759"/>
<sequence>MFFQCQKSKILLFLSSNYQGLLLLSVSHKSVIYMESLTIATLLYRPYIAGAASIDSNDPPLRHLIENLKSLKRATEFQLANEATRSLYVESFLVASVIHFENDIILRPQKLLRGKTGRGPVDFSLESRPTGVQVGVTEIKKDDLRKGIAQNAVQLETARKRKREDEDVDLKKSYGIVTDARDWYFLRCEKGGDGRIQYSLSDPLIVELGKEVNSDHVKTVLERIIWLLGEMKKAEAEVEAELS</sequence>
<comment type="caution">
    <text evidence="1">The sequence shown here is derived from an EMBL/GenBank/DDBJ whole genome shotgun (WGS) entry which is preliminary data.</text>
</comment>
<proteinExistence type="predicted"/>
<accession>A0A432ZZN9</accession>
<gene>
    <name evidence="1" type="ORF">BC936DRAFT_143236</name>
</gene>
<dbReference type="EMBL" id="RBNI01025923">
    <property type="protein sequence ID" value="RUO95783.1"/>
    <property type="molecule type" value="Genomic_DNA"/>
</dbReference>
<dbReference type="Proteomes" id="UP000268093">
    <property type="component" value="Unassembled WGS sequence"/>
</dbReference>